<proteinExistence type="predicted"/>
<gene>
    <name evidence="2" type="ORF">NCTC8081_00759</name>
</gene>
<dbReference type="InterPro" id="IPR059176">
    <property type="entry name" value="UDP-X_N"/>
</dbReference>
<organism evidence="2 3">
    <name type="scientific">Clostridium perfringens</name>
    <dbReference type="NCBI Taxonomy" id="1502"/>
    <lineage>
        <taxon>Bacteria</taxon>
        <taxon>Bacillati</taxon>
        <taxon>Bacillota</taxon>
        <taxon>Clostridia</taxon>
        <taxon>Eubacteriales</taxon>
        <taxon>Clostridiaceae</taxon>
        <taxon>Clostridium</taxon>
    </lineage>
</organism>
<protein>
    <submittedName>
        <fullName evidence="2">MutT/nudix family protein, truncation</fullName>
    </submittedName>
</protein>
<accession>A0A2X3BY25</accession>
<dbReference type="EMBL" id="UAWO01000002">
    <property type="protein sequence ID" value="SQC06647.1"/>
    <property type="molecule type" value="Genomic_DNA"/>
</dbReference>
<dbReference type="AlphaFoldDB" id="A0A2X3BY25"/>
<evidence type="ECO:0000313" key="3">
    <source>
        <dbReference type="Proteomes" id="UP000250234"/>
    </source>
</evidence>
<name>A0A2X3BY25_CLOPF</name>
<dbReference type="RefSeq" id="WP_242979120.1">
    <property type="nucleotide sequence ID" value="NZ_QRFP01000020.1"/>
</dbReference>
<feature type="domain" description="UDP-X diphosphatase-like N-terminal oligomerisation" evidence="1">
    <location>
        <begin position="2"/>
        <end position="57"/>
    </location>
</feature>
<evidence type="ECO:0000259" key="1">
    <source>
        <dbReference type="Pfam" id="PF12535"/>
    </source>
</evidence>
<dbReference type="Pfam" id="PF12535">
    <property type="entry name" value="Nudix_N"/>
    <property type="match status" value="1"/>
</dbReference>
<dbReference type="Proteomes" id="UP000250234">
    <property type="component" value="Unassembled WGS sequence"/>
</dbReference>
<sequence length="61" mass="7070">MNKLLKWATEIDSIAQAGLTYSKDVYDIDRFNQLKNIAADIISESTNLELHKVKEVLFEER</sequence>
<evidence type="ECO:0000313" key="2">
    <source>
        <dbReference type="EMBL" id="SQC06647.1"/>
    </source>
</evidence>
<dbReference type="Gene3D" id="6.10.250.1120">
    <property type="match status" value="1"/>
</dbReference>
<reference evidence="2 3" key="1">
    <citation type="submission" date="2018-06" db="EMBL/GenBank/DDBJ databases">
        <authorList>
            <consortium name="Pathogen Informatics"/>
            <person name="Doyle S."/>
        </authorList>
    </citation>
    <scope>NUCLEOTIDE SEQUENCE [LARGE SCALE GENOMIC DNA]</scope>
    <source>
        <strain evidence="2 3">NCTC8081</strain>
    </source>
</reference>